<evidence type="ECO:0000256" key="3">
    <source>
        <dbReference type="SAM" id="MobiDB-lite"/>
    </source>
</evidence>
<feature type="compositionally biased region" description="Gly residues" evidence="3">
    <location>
        <begin position="225"/>
        <end position="234"/>
    </location>
</feature>
<dbReference type="EMBL" id="KB932203">
    <property type="protein sequence ID" value="KCV70968.1"/>
    <property type="molecule type" value="Genomic_DNA"/>
</dbReference>
<dbReference type="SUPFAM" id="SSF52540">
    <property type="entry name" value="P-loop containing nucleoside triphosphate hydrolases"/>
    <property type="match status" value="1"/>
</dbReference>
<gene>
    <name evidence="7" type="ORF">H696_01915</name>
</gene>
<keyword evidence="2" id="KW-0067">ATP-binding</keyword>
<sequence>MHHSTSMRRTLRAGLLLLGLVALLAGMTAGQHHPAAAMGVLSGHAKGSSPDDLVAQIATHQQQAFLMAASGADQPDGIPPPAAGGQPEGCQARGPRADATGPGADTTGPLLAAGRLALLPLLAMARFVGNFSRTFVDSLSQALSSYVFASSLALTLAGITTAAATTALGSIMQWAKRTSLALMARGTAATVRVNRGTLYYGPLVTWLSHHGHTQARRFHYEPAVMGGGPGGAGPVGPPGSASSRGGRPQARTLAGDVTSVTLVSVAHTRETFRVWHEGTLFWVSVPPGIQCAPTAALIDSQSPQVATGPGDGGGGGSHRARPGLGFSMPGGQPPLGVADIGPTPARDNFALGPDGGSAGGPGGIGGPGGGSASLEGTAAIELRALRFDGRAAHAARSLLAEAWRLHAGLFRDTLPLVEIYVARSLGGQVTGPSPAGSAHQRRAVNTVWDCLGRRRPRSPESLHLPRRIFAGLVENAQRFLADGEWYAACGTSTIMAFASVMRLPICILNLNACGFGQDGSDAGGDLTRLLSSAPEHSILVIEDIDAAMRDATVEDDPATGGAATPGGMPGPGADAQETTPMPAVRRRRPDPGSGSRLVLSDLLNALDGLAAPEGRIVFMTTNHFERLDPALVRPGRVDNVIVFEHARRSQIRKMFRWFYAGRRAELPVPVDAGTRMAAPPASGAESDSDSDMSAIGELPGILEVYASDSEDSDSEAEAEEEEDQVPGGDEARPVRRSAAAAGGRTSRPDRTRPTQQGLLSQEELTTLAGRFARALPSRRLSMATVQGFLLDYRGRPYEAVRRVHLLAAKASPAGPHHRALPSAGRRPTERLDAGLLQVDDDLDN</sequence>
<feature type="compositionally biased region" description="Acidic residues" evidence="3">
    <location>
        <begin position="708"/>
        <end position="724"/>
    </location>
</feature>
<dbReference type="STRING" id="691883.A0A058ZAM2"/>
<feature type="region of interest" description="Disordered" evidence="3">
    <location>
        <begin position="71"/>
        <end position="103"/>
    </location>
</feature>
<dbReference type="eggNOG" id="KOG0743">
    <property type="taxonomic scope" value="Eukaryota"/>
</dbReference>
<keyword evidence="1" id="KW-0547">Nucleotide-binding</keyword>
<dbReference type="Proteomes" id="UP000030693">
    <property type="component" value="Unassembled WGS sequence"/>
</dbReference>
<dbReference type="PANTHER" id="PTHR23070">
    <property type="entry name" value="BCS1 AAA-TYPE ATPASE"/>
    <property type="match status" value="1"/>
</dbReference>
<keyword evidence="8" id="KW-1185">Reference proteome</keyword>
<dbReference type="GO" id="GO:0005524">
    <property type="term" value="F:ATP binding"/>
    <property type="evidence" value="ECO:0007669"/>
    <property type="project" value="UniProtKB-KW"/>
</dbReference>
<reference evidence="7" key="1">
    <citation type="submission" date="2013-04" db="EMBL/GenBank/DDBJ databases">
        <title>The Genome Sequence of Fonticula alba ATCC 38817.</title>
        <authorList>
            <consortium name="The Broad Institute Genomics Platform"/>
            <person name="Russ C."/>
            <person name="Cuomo C."/>
            <person name="Burger G."/>
            <person name="Gray M.W."/>
            <person name="Holland P.W.H."/>
            <person name="King N."/>
            <person name="Lang F.B.F."/>
            <person name="Roger A.J."/>
            <person name="Ruiz-Trillo I."/>
            <person name="Brown M."/>
            <person name="Walker B."/>
            <person name="Young S."/>
            <person name="Zeng Q."/>
            <person name="Gargeya S."/>
            <person name="Fitzgerald M."/>
            <person name="Haas B."/>
            <person name="Abouelleil A."/>
            <person name="Allen A.W."/>
            <person name="Alvarado L."/>
            <person name="Arachchi H.M."/>
            <person name="Berlin A.M."/>
            <person name="Chapman S.B."/>
            <person name="Gainer-Dewar J."/>
            <person name="Goldberg J."/>
            <person name="Griggs A."/>
            <person name="Gujja S."/>
            <person name="Hansen M."/>
            <person name="Howarth C."/>
            <person name="Imamovic A."/>
            <person name="Ireland A."/>
            <person name="Larimer J."/>
            <person name="McCowan C."/>
            <person name="Murphy C."/>
            <person name="Pearson M."/>
            <person name="Poon T.W."/>
            <person name="Priest M."/>
            <person name="Roberts A."/>
            <person name="Saif S."/>
            <person name="Shea T."/>
            <person name="Sisk P."/>
            <person name="Sykes S."/>
            <person name="Wortman J."/>
            <person name="Nusbaum C."/>
            <person name="Birren B."/>
        </authorList>
    </citation>
    <scope>NUCLEOTIDE SEQUENCE [LARGE SCALE GENOMIC DNA]</scope>
    <source>
        <strain evidence="7">ATCC 38817</strain>
    </source>
</reference>
<feature type="compositionally biased region" description="Gly residues" evidence="3">
    <location>
        <begin position="353"/>
        <end position="371"/>
    </location>
</feature>
<dbReference type="AlphaFoldDB" id="A0A058ZAM2"/>
<dbReference type="Pfam" id="PF25426">
    <property type="entry name" value="AAA_lid_BCS1"/>
    <property type="match status" value="1"/>
</dbReference>
<accession>A0A058ZAM2</accession>
<feature type="compositionally biased region" description="Low complexity" evidence="3">
    <location>
        <begin position="238"/>
        <end position="250"/>
    </location>
</feature>
<name>A0A058ZAM2_FONAL</name>
<dbReference type="Gene3D" id="3.40.50.300">
    <property type="entry name" value="P-loop containing nucleotide triphosphate hydrolases"/>
    <property type="match status" value="1"/>
</dbReference>
<evidence type="ECO:0000259" key="6">
    <source>
        <dbReference type="Pfam" id="PF25426"/>
    </source>
</evidence>
<dbReference type="PROSITE" id="PS00674">
    <property type="entry name" value="AAA"/>
    <property type="match status" value="1"/>
</dbReference>
<feature type="compositionally biased region" description="Low complexity" evidence="3">
    <location>
        <begin position="736"/>
        <end position="745"/>
    </location>
</feature>
<feature type="signal peptide" evidence="4">
    <location>
        <begin position="1"/>
        <end position="30"/>
    </location>
</feature>
<feature type="region of interest" description="Disordered" evidence="3">
    <location>
        <begin position="671"/>
        <end position="693"/>
    </location>
</feature>
<feature type="region of interest" description="Disordered" evidence="3">
    <location>
        <begin position="300"/>
        <end position="371"/>
    </location>
</feature>
<evidence type="ECO:0000256" key="1">
    <source>
        <dbReference type="ARBA" id="ARBA00022741"/>
    </source>
</evidence>
<dbReference type="OrthoDB" id="10251412at2759"/>
<dbReference type="RefSeq" id="XP_009494091.1">
    <property type="nucleotide sequence ID" value="XM_009495816.1"/>
</dbReference>
<dbReference type="InterPro" id="IPR027417">
    <property type="entry name" value="P-loop_NTPase"/>
</dbReference>
<feature type="region of interest" description="Disordered" evidence="3">
    <location>
        <begin position="225"/>
        <end position="250"/>
    </location>
</feature>
<evidence type="ECO:0000256" key="2">
    <source>
        <dbReference type="ARBA" id="ARBA00022840"/>
    </source>
</evidence>
<protein>
    <submittedName>
        <fullName evidence="7">Uncharacterized protein</fullName>
    </submittedName>
</protein>
<dbReference type="InterPro" id="IPR057495">
    <property type="entry name" value="AAA_lid_BCS1"/>
</dbReference>
<dbReference type="GO" id="GO:0016887">
    <property type="term" value="F:ATP hydrolysis activity"/>
    <property type="evidence" value="ECO:0007669"/>
    <property type="project" value="InterPro"/>
</dbReference>
<feature type="region of interest" description="Disordered" evidence="3">
    <location>
        <begin position="812"/>
        <end position="844"/>
    </location>
</feature>
<evidence type="ECO:0000313" key="8">
    <source>
        <dbReference type="Proteomes" id="UP000030693"/>
    </source>
</evidence>
<feature type="domain" description="Mitochondrial chaperone BCS1-like ATPase lid" evidence="6">
    <location>
        <begin position="762"/>
        <end position="804"/>
    </location>
</feature>
<evidence type="ECO:0000313" key="7">
    <source>
        <dbReference type="EMBL" id="KCV70968.1"/>
    </source>
</evidence>
<proteinExistence type="predicted"/>
<dbReference type="InterPro" id="IPR003960">
    <property type="entry name" value="ATPase_AAA_CS"/>
</dbReference>
<feature type="domain" description="ATPase AAA-type core" evidence="5">
    <location>
        <begin position="592"/>
        <end position="644"/>
    </location>
</feature>
<organism evidence="7">
    <name type="scientific">Fonticula alba</name>
    <name type="common">Slime mold</name>
    <dbReference type="NCBI Taxonomy" id="691883"/>
    <lineage>
        <taxon>Eukaryota</taxon>
        <taxon>Rotosphaerida</taxon>
        <taxon>Fonticulaceae</taxon>
        <taxon>Fonticula</taxon>
    </lineage>
</organism>
<dbReference type="Pfam" id="PF00004">
    <property type="entry name" value="AAA"/>
    <property type="match status" value="1"/>
</dbReference>
<dbReference type="InterPro" id="IPR003959">
    <property type="entry name" value="ATPase_AAA_core"/>
</dbReference>
<evidence type="ECO:0000259" key="5">
    <source>
        <dbReference type="Pfam" id="PF00004"/>
    </source>
</evidence>
<dbReference type="GeneID" id="20526640"/>
<feature type="chain" id="PRO_5001566785" evidence="4">
    <location>
        <begin position="31"/>
        <end position="844"/>
    </location>
</feature>
<dbReference type="InterPro" id="IPR050747">
    <property type="entry name" value="Mitochondrial_chaperone_BCS1"/>
</dbReference>
<keyword evidence="4" id="KW-0732">Signal</keyword>
<feature type="region of interest" description="Disordered" evidence="3">
    <location>
        <begin position="554"/>
        <end position="593"/>
    </location>
</feature>
<evidence type="ECO:0000256" key="4">
    <source>
        <dbReference type="SAM" id="SignalP"/>
    </source>
</evidence>
<feature type="region of interest" description="Disordered" evidence="3">
    <location>
        <begin position="708"/>
        <end position="758"/>
    </location>
</feature>